<keyword evidence="7 10" id="KW-0255">Endonuclease</keyword>
<dbReference type="AlphaFoldDB" id="A0A2U1K442"/>
<name>A0A2U1K442_9BACI</name>
<dbReference type="InterPro" id="IPR036063">
    <property type="entry name" value="Smr_dom_sf"/>
</dbReference>
<dbReference type="OrthoDB" id="9808166at2"/>
<comment type="function">
    <text evidence="7">Acts as a ribosome collision sensor, splitting the ribosome into its 2 subunits. Detects stalled/collided 70S ribosomes which it binds and splits by an ATP-hydrolysis driven conformational change. Acts upstream of the ribosome quality control system (RQC), a ribosome-associated complex that mediates the extraction of incompletely synthesized nascent chains from stalled ribosomes and their subsequent degradation. Probably generates substrates for RQC.</text>
</comment>
<dbReference type="InterPro" id="IPR036187">
    <property type="entry name" value="DNA_mismatch_repair_MutS_sf"/>
</dbReference>
<dbReference type="RefSeq" id="WP_116554123.1">
    <property type="nucleotide sequence ID" value="NZ_QCZG01000010.1"/>
</dbReference>
<keyword evidence="2 7" id="KW-0547">Nucleotide-binding</keyword>
<feature type="region of interest" description="Disordered" evidence="8">
    <location>
        <begin position="611"/>
        <end position="642"/>
    </location>
</feature>
<comment type="function">
    <text evidence="7">Endonuclease that is involved in the suppression of homologous recombination and thus may have a key role in the control of bacterial genetic diversity.</text>
</comment>
<dbReference type="Gene3D" id="3.40.50.300">
    <property type="entry name" value="P-loop containing nucleotide triphosphate hydrolases"/>
    <property type="match status" value="1"/>
</dbReference>
<dbReference type="Pfam" id="PF01713">
    <property type="entry name" value="Smr"/>
    <property type="match status" value="1"/>
</dbReference>
<dbReference type="HAMAP" id="MF_00092">
    <property type="entry name" value="MutS2"/>
    <property type="match status" value="1"/>
</dbReference>
<dbReference type="InterPro" id="IPR046893">
    <property type="entry name" value="MSSS"/>
</dbReference>
<dbReference type="InterPro" id="IPR000432">
    <property type="entry name" value="DNA_mismatch_repair_MutS_C"/>
</dbReference>
<evidence type="ECO:0000256" key="5">
    <source>
        <dbReference type="ARBA" id="ARBA00022884"/>
    </source>
</evidence>
<organism evidence="10 11">
    <name type="scientific">Pueribacillus theae</name>
    <dbReference type="NCBI Taxonomy" id="2171751"/>
    <lineage>
        <taxon>Bacteria</taxon>
        <taxon>Bacillati</taxon>
        <taxon>Bacillota</taxon>
        <taxon>Bacilli</taxon>
        <taxon>Bacillales</taxon>
        <taxon>Bacillaceae</taxon>
        <taxon>Pueribacillus</taxon>
    </lineage>
</organism>
<dbReference type="Proteomes" id="UP000245998">
    <property type="component" value="Unassembled WGS sequence"/>
</dbReference>
<dbReference type="GO" id="GO:0006298">
    <property type="term" value="P:mismatch repair"/>
    <property type="evidence" value="ECO:0007669"/>
    <property type="project" value="InterPro"/>
</dbReference>
<dbReference type="GO" id="GO:0019843">
    <property type="term" value="F:rRNA binding"/>
    <property type="evidence" value="ECO:0007669"/>
    <property type="project" value="UniProtKB-UniRule"/>
</dbReference>
<evidence type="ECO:0000256" key="4">
    <source>
        <dbReference type="ARBA" id="ARBA00022840"/>
    </source>
</evidence>
<dbReference type="InterPro" id="IPR005747">
    <property type="entry name" value="MutS2"/>
</dbReference>
<dbReference type="EMBL" id="QCZG01000010">
    <property type="protein sequence ID" value="PWA12300.1"/>
    <property type="molecule type" value="Genomic_DNA"/>
</dbReference>
<dbReference type="GO" id="GO:0043023">
    <property type="term" value="F:ribosomal large subunit binding"/>
    <property type="evidence" value="ECO:0007669"/>
    <property type="project" value="UniProtKB-UniRule"/>
</dbReference>
<dbReference type="InterPro" id="IPR007696">
    <property type="entry name" value="DNA_mismatch_repair_MutS_core"/>
</dbReference>
<keyword evidence="3 7" id="KW-0378">Hydrolase</keyword>
<dbReference type="GO" id="GO:0016887">
    <property type="term" value="F:ATP hydrolysis activity"/>
    <property type="evidence" value="ECO:0007669"/>
    <property type="project" value="InterPro"/>
</dbReference>
<dbReference type="GO" id="GO:0004519">
    <property type="term" value="F:endonuclease activity"/>
    <property type="evidence" value="ECO:0007669"/>
    <property type="project" value="UniProtKB-UniRule"/>
</dbReference>
<keyword evidence="5 7" id="KW-0694">RNA-binding</keyword>
<evidence type="ECO:0000256" key="7">
    <source>
        <dbReference type="HAMAP-Rule" id="MF_00092"/>
    </source>
</evidence>
<dbReference type="FunFam" id="3.40.50.300:FF:000830">
    <property type="entry name" value="Endonuclease MutS2"/>
    <property type="match status" value="1"/>
</dbReference>
<accession>A0A2U1K442</accession>
<evidence type="ECO:0000256" key="8">
    <source>
        <dbReference type="SAM" id="MobiDB-lite"/>
    </source>
</evidence>
<keyword evidence="7" id="KW-0540">Nuclease</keyword>
<dbReference type="SUPFAM" id="SSF48334">
    <property type="entry name" value="DNA repair protein MutS, domain III"/>
    <property type="match status" value="1"/>
</dbReference>
<gene>
    <name evidence="7" type="primary">mutS2</name>
    <name evidence="7" type="synonym">rqcU</name>
    <name evidence="10" type="ORF">DCC39_06690</name>
</gene>
<keyword evidence="6 7" id="KW-0238">DNA-binding</keyword>
<feature type="compositionally biased region" description="Basic and acidic residues" evidence="8">
    <location>
        <begin position="611"/>
        <end position="635"/>
    </location>
</feature>
<dbReference type="SUPFAM" id="SSF160443">
    <property type="entry name" value="SMR domain-like"/>
    <property type="match status" value="1"/>
</dbReference>
<dbReference type="InterPro" id="IPR002625">
    <property type="entry name" value="Smr_dom"/>
</dbReference>
<dbReference type="PIRSF" id="PIRSF005814">
    <property type="entry name" value="MutS_YshD"/>
    <property type="match status" value="1"/>
</dbReference>
<dbReference type="Gene3D" id="3.30.1370.110">
    <property type="match status" value="1"/>
</dbReference>
<sequence length="782" mass="86936">MQKKMLRLLEFNKIKERLTEHAATSLGKELAMELEPCTDFGAAVKAQEETDEAMTAIRLKGSAPFGGIRNIRAAVKRAEIGGMLNTEELLDVSSTIYGGKQLKRFIESFEENEVNLSMLSGLAEEIIPAGELEAEIKRCIDSDGQVLDSATPGLRTIRQQLRSYEARIREKLETIVRSSSNQKMLSDAIVTIRNERYVIPVKQEYRSAFGGIIHDQSSSGATLFIEPESVVMINNQLREAKGKERQEVEKILTALSNEVASFSDPLLSNLEVLAKLDFIFAKALYGKTLHATKPKLNENGYLNFKNARHPLIPKEDVVPITVELGKAYDSIVITGPNTGGKTVTLKTIGLLTIMAQSGLQLPVEEGSEASIFEHVFADIGDEQSIEQNLSTFSSHMTNIISILDKVNFKSLVLFDELGAGTDPQEGAALAISILDYVKDRGARVVATTHYSELKAYAYNREGVINASVEFNVETLKPTYKLLIGIPGRSNAFEISKRLGLNEKIIEHAKQQISSDTKRVDKMITSLEETKKQAEMEYEEAKILRQEAEKLRSEYEKQKETHELERDRILLEAEEQAKQAVESAMKEAEAIIKELRSYKVSGVKEHQLIDAKKRLEEAAPHLTDRKEKSKKQKENHQQLSPGDEVEVTHLSQKGYIVEKINEQEYLVQIGIMKVNVNAGNLKKVKTKETANRTFVSVKGNGSTVKTELDLRGKRYEDAKIEVDRYLDDAVLAGYSKVNIIHGKGTGALRKGVQEILKKHPNVKGIRMGGAGEGGSGVTVVDLK</sequence>
<dbReference type="CDD" id="cd06503">
    <property type="entry name" value="ATP-synt_Fo_b"/>
    <property type="match status" value="1"/>
</dbReference>
<evidence type="ECO:0000313" key="11">
    <source>
        <dbReference type="Proteomes" id="UP000245998"/>
    </source>
</evidence>
<evidence type="ECO:0000256" key="2">
    <source>
        <dbReference type="ARBA" id="ARBA00022741"/>
    </source>
</evidence>
<keyword evidence="1 7" id="KW-0699">rRNA-binding</keyword>
<dbReference type="GO" id="GO:0072344">
    <property type="term" value="P:rescue of stalled ribosome"/>
    <property type="evidence" value="ECO:0007669"/>
    <property type="project" value="UniProtKB-UniRule"/>
</dbReference>
<dbReference type="InterPro" id="IPR045076">
    <property type="entry name" value="MutS"/>
</dbReference>
<dbReference type="EC" id="3.1.-.-" evidence="7"/>
<dbReference type="GO" id="GO:0005524">
    <property type="term" value="F:ATP binding"/>
    <property type="evidence" value="ECO:0007669"/>
    <property type="project" value="UniProtKB-UniRule"/>
</dbReference>
<dbReference type="PANTHER" id="PTHR48466:SF2">
    <property type="entry name" value="OS10G0509000 PROTEIN"/>
    <property type="match status" value="1"/>
</dbReference>
<dbReference type="Pfam" id="PF20297">
    <property type="entry name" value="MSSS"/>
    <property type="match status" value="1"/>
</dbReference>
<dbReference type="NCBIfam" id="TIGR01069">
    <property type="entry name" value="mutS2"/>
    <property type="match status" value="1"/>
</dbReference>
<dbReference type="GO" id="GO:0030983">
    <property type="term" value="F:mismatched DNA binding"/>
    <property type="evidence" value="ECO:0007669"/>
    <property type="project" value="InterPro"/>
</dbReference>
<dbReference type="Pfam" id="PF00488">
    <property type="entry name" value="MutS_V"/>
    <property type="match status" value="1"/>
</dbReference>
<reference evidence="10 11" key="1">
    <citation type="submission" date="2018-04" db="EMBL/GenBank/DDBJ databases">
        <title>Camelliibacillus theae gen. nov., sp. nov., isolated from Pu'er tea.</title>
        <authorList>
            <person name="Niu L."/>
        </authorList>
    </citation>
    <scope>NUCLEOTIDE SEQUENCE [LARGE SCALE GENOMIC DNA]</scope>
    <source>
        <strain evidence="10 11">T8</strain>
    </source>
</reference>
<evidence type="ECO:0000256" key="3">
    <source>
        <dbReference type="ARBA" id="ARBA00022801"/>
    </source>
</evidence>
<comment type="subunit">
    <text evidence="7">Homodimer. Binds to stalled ribosomes, contacting rRNA.</text>
</comment>
<protein>
    <recommendedName>
        <fullName evidence="7">Endonuclease MutS2</fullName>
        <ecNumber evidence="7">3.1.-.-</ecNumber>
    </recommendedName>
    <alternativeName>
        <fullName evidence="7">Ribosome-associated protein quality control-upstream factor</fullName>
        <shortName evidence="7">RQC-upstream factor</shortName>
        <shortName evidence="7">RqcU</shortName>
        <ecNumber evidence="7">3.6.4.-</ecNumber>
    </alternativeName>
</protein>
<dbReference type="PANTHER" id="PTHR48466">
    <property type="entry name" value="OS10G0509000 PROTEIN-RELATED"/>
    <property type="match status" value="1"/>
</dbReference>
<keyword evidence="11" id="KW-1185">Reference proteome</keyword>
<evidence type="ECO:0000256" key="6">
    <source>
        <dbReference type="ARBA" id="ARBA00023125"/>
    </source>
</evidence>
<comment type="caution">
    <text evidence="10">The sequence shown here is derived from an EMBL/GenBank/DDBJ whole genome shotgun (WGS) entry which is preliminary data.</text>
</comment>
<evidence type="ECO:0000259" key="9">
    <source>
        <dbReference type="PROSITE" id="PS50828"/>
    </source>
</evidence>
<dbReference type="InterPro" id="IPR027417">
    <property type="entry name" value="P-loop_NTPase"/>
</dbReference>
<dbReference type="PROSITE" id="PS50828">
    <property type="entry name" value="SMR"/>
    <property type="match status" value="1"/>
</dbReference>
<comment type="similarity">
    <text evidence="7">Belongs to the DNA mismatch repair MutS family. MutS2 subfamily.</text>
</comment>
<dbReference type="CDD" id="cd03280">
    <property type="entry name" value="ABC_MutS2"/>
    <property type="match status" value="1"/>
</dbReference>
<dbReference type="SMART" id="SM00534">
    <property type="entry name" value="MUTSac"/>
    <property type="match status" value="1"/>
</dbReference>
<dbReference type="EC" id="3.6.4.-" evidence="7"/>
<dbReference type="SMART" id="SM00533">
    <property type="entry name" value="MUTSd"/>
    <property type="match status" value="1"/>
</dbReference>
<evidence type="ECO:0000256" key="1">
    <source>
        <dbReference type="ARBA" id="ARBA00022730"/>
    </source>
</evidence>
<dbReference type="PROSITE" id="PS00486">
    <property type="entry name" value="DNA_MISMATCH_REPAIR_2"/>
    <property type="match status" value="1"/>
</dbReference>
<proteinExistence type="inferred from homology"/>
<feature type="binding site" evidence="7">
    <location>
        <begin position="335"/>
        <end position="342"/>
    </location>
    <ligand>
        <name>ATP</name>
        <dbReference type="ChEBI" id="CHEBI:30616"/>
    </ligand>
</feature>
<dbReference type="SMART" id="SM00463">
    <property type="entry name" value="SMR"/>
    <property type="match status" value="1"/>
</dbReference>
<evidence type="ECO:0000313" key="10">
    <source>
        <dbReference type="EMBL" id="PWA12300.1"/>
    </source>
</evidence>
<dbReference type="GO" id="GO:0140664">
    <property type="term" value="F:ATP-dependent DNA damage sensor activity"/>
    <property type="evidence" value="ECO:0007669"/>
    <property type="project" value="InterPro"/>
</dbReference>
<dbReference type="GO" id="GO:0045910">
    <property type="term" value="P:negative regulation of DNA recombination"/>
    <property type="evidence" value="ECO:0007669"/>
    <property type="project" value="InterPro"/>
</dbReference>
<feature type="domain" description="Smr" evidence="9">
    <location>
        <begin position="707"/>
        <end position="782"/>
    </location>
</feature>
<keyword evidence="4 7" id="KW-0067">ATP-binding</keyword>
<dbReference type="SUPFAM" id="SSF52540">
    <property type="entry name" value="P-loop containing nucleoside triphosphate hydrolases"/>
    <property type="match status" value="1"/>
</dbReference>